<dbReference type="FunFam" id="1.20.970.30:FF:000001">
    <property type="entry name" value="Eukaryotic translation initiation factor subunit eIF-4F, putative"/>
    <property type="match status" value="1"/>
</dbReference>
<dbReference type="PANTHER" id="PTHR23253:SF9">
    <property type="entry name" value="EUKARYOTIC TRANSLATION INITIATION FACTOR 4 GAMMA 2"/>
    <property type="match status" value="1"/>
</dbReference>
<dbReference type="SMART" id="SM00544">
    <property type="entry name" value="MA3"/>
    <property type="match status" value="1"/>
</dbReference>
<dbReference type="InterPro" id="IPR003890">
    <property type="entry name" value="MIF4G-like_typ-3"/>
</dbReference>
<dbReference type="InterPro" id="IPR022745">
    <property type="entry name" value="eIF4G1_eIF4E-bd"/>
</dbReference>
<feature type="region of interest" description="Disordered" evidence="4">
    <location>
        <begin position="57"/>
        <end position="295"/>
    </location>
</feature>
<feature type="region of interest" description="Disordered" evidence="4">
    <location>
        <begin position="749"/>
        <end position="773"/>
    </location>
</feature>
<organism evidence="6 7">
    <name type="scientific">Ceraceosorus bombacis</name>
    <dbReference type="NCBI Taxonomy" id="401625"/>
    <lineage>
        <taxon>Eukaryota</taxon>
        <taxon>Fungi</taxon>
        <taxon>Dikarya</taxon>
        <taxon>Basidiomycota</taxon>
        <taxon>Ustilaginomycotina</taxon>
        <taxon>Exobasidiomycetes</taxon>
        <taxon>Ceraceosorales</taxon>
        <taxon>Ceraceosoraceae</taxon>
        <taxon>Ceraceosorus</taxon>
    </lineage>
</organism>
<dbReference type="Proteomes" id="UP000054845">
    <property type="component" value="Unassembled WGS sequence"/>
</dbReference>
<dbReference type="PROSITE" id="PS51366">
    <property type="entry name" value="MI"/>
    <property type="match status" value="1"/>
</dbReference>
<feature type="region of interest" description="Disordered" evidence="4">
    <location>
        <begin position="1"/>
        <end position="38"/>
    </location>
</feature>
<feature type="compositionally biased region" description="Low complexity" evidence="4">
    <location>
        <begin position="151"/>
        <end position="161"/>
    </location>
</feature>
<feature type="compositionally biased region" description="Basic and acidic residues" evidence="4">
    <location>
        <begin position="529"/>
        <end position="626"/>
    </location>
</feature>
<dbReference type="InterPro" id="IPR003891">
    <property type="entry name" value="Initiation_fac_eIF4g_MI"/>
</dbReference>
<feature type="compositionally biased region" description="Polar residues" evidence="4">
    <location>
        <begin position="934"/>
        <end position="946"/>
    </location>
</feature>
<dbReference type="EMBL" id="CCYA01000065">
    <property type="protein sequence ID" value="CEH11709.1"/>
    <property type="molecule type" value="Genomic_DNA"/>
</dbReference>
<dbReference type="InterPro" id="IPR036211">
    <property type="entry name" value="eIF4G_eIF4E-bd_sf"/>
</dbReference>
<feature type="compositionally biased region" description="Low complexity" evidence="4">
    <location>
        <begin position="61"/>
        <end position="70"/>
    </location>
</feature>
<feature type="compositionally biased region" description="Polar residues" evidence="4">
    <location>
        <begin position="1410"/>
        <end position="1421"/>
    </location>
</feature>
<dbReference type="Gene3D" id="1.20.970.30">
    <property type="entry name" value="eIF4G, eIF4E-binding domain"/>
    <property type="match status" value="1"/>
</dbReference>
<feature type="region of interest" description="Disordered" evidence="4">
    <location>
        <begin position="1317"/>
        <end position="1421"/>
    </location>
</feature>
<dbReference type="Pfam" id="PF12152">
    <property type="entry name" value="eIF_4G1"/>
    <property type="match status" value="1"/>
</dbReference>
<dbReference type="OrthoDB" id="514777at2759"/>
<evidence type="ECO:0000313" key="6">
    <source>
        <dbReference type="EMBL" id="CEH11709.1"/>
    </source>
</evidence>
<feature type="region of interest" description="Disordered" evidence="4">
    <location>
        <begin position="837"/>
        <end position="880"/>
    </location>
</feature>
<feature type="compositionally biased region" description="Low complexity" evidence="4">
    <location>
        <begin position="310"/>
        <end position="328"/>
    </location>
</feature>
<name>A0A0P1B772_9BASI</name>
<dbReference type="SUPFAM" id="SSF101489">
    <property type="entry name" value="Eukaryotic initiation factor 4f subunit eIF4g, eIF4e-binding domain"/>
    <property type="match status" value="1"/>
</dbReference>
<keyword evidence="2 6" id="KW-0396">Initiation factor</keyword>
<proteinExistence type="inferred from homology"/>
<feature type="compositionally biased region" description="Pro residues" evidence="4">
    <location>
        <begin position="189"/>
        <end position="204"/>
    </location>
</feature>
<feature type="compositionally biased region" description="Polar residues" evidence="4">
    <location>
        <begin position="413"/>
        <end position="423"/>
    </location>
</feature>
<dbReference type="SUPFAM" id="SSF48371">
    <property type="entry name" value="ARM repeat"/>
    <property type="match status" value="2"/>
</dbReference>
<protein>
    <submittedName>
        <fullName evidence="6">Eukaryotic initiation factor 4f subunit p130</fullName>
    </submittedName>
</protein>
<feature type="compositionally biased region" description="Low complexity" evidence="4">
    <location>
        <begin position="251"/>
        <end position="264"/>
    </location>
</feature>
<feature type="compositionally biased region" description="Low complexity" evidence="4">
    <location>
        <begin position="364"/>
        <end position="377"/>
    </location>
</feature>
<feature type="region of interest" description="Disordered" evidence="4">
    <location>
        <begin position="310"/>
        <end position="732"/>
    </location>
</feature>
<feature type="compositionally biased region" description="Polar residues" evidence="4">
    <location>
        <begin position="1"/>
        <end position="18"/>
    </location>
</feature>
<feature type="compositionally biased region" description="Low complexity" evidence="4">
    <location>
        <begin position="1324"/>
        <end position="1335"/>
    </location>
</feature>
<keyword evidence="7" id="KW-1185">Reference proteome</keyword>
<feature type="compositionally biased region" description="Low complexity" evidence="4">
    <location>
        <begin position="1434"/>
        <end position="1447"/>
    </location>
</feature>
<feature type="compositionally biased region" description="Low complexity" evidence="4">
    <location>
        <begin position="110"/>
        <end position="140"/>
    </location>
</feature>
<dbReference type="GO" id="GO:0016281">
    <property type="term" value="C:eukaryotic translation initiation factor 4F complex"/>
    <property type="evidence" value="ECO:0007669"/>
    <property type="project" value="TreeGrafter"/>
</dbReference>
<evidence type="ECO:0000256" key="3">
    <source>
        <dbReference type="ARBA" id="ARBA00022917"/>
    </source>
</evidence>
<feature type="compositionally biased region" description="Basic and acidic residues" evidence="4">
    <location>
        <begin position="1470"/>
        <end position="1482"/>
    </location>
</feature>
<evidence type="ECO:0000259" key="5">
    <source>
        <dbReference type="PROSITE" id="PS51366"/>
    </source>
</evidence>
<sequence>MPSNLNPAPSSQASNAPTANGAREHIRRESAVSLSRGPVNGLRAAAGINFGSVADQNSVLSSSPAAQPPSGQHLKGSQPTQFGSLAAEVADSKPREKVMGFKAGSGGSAGDASTATSPSIANTATTTEEASAVAKAAAPKKTLDFNKLFQGNGSNASSSAATPAVSNGNTASASPVTSTTAAAVSSPQQPHPPAGAPAPVPNGPNRPSALRAPAQGPHAGARSFEPQRSPSHPQHQQARGPSGVAPPGSPFQPQQYAQPGGQQPRSPHLPQAQAMHHPMHGMQSPPWAQGHAGHQQFGQVGQQMYYPQMYQGPHYHPQQHPNQPHPQHWAGPGMPYDMPRSPRNVPASPMGGAPNGVPGTPGLASPAANRAVPAATPTGPHPSQLGMGPAPGARPQGYSGPSGGYSHSPSASFNGGNPMSPSARQFEPSKRISSAIAIVNPETRAEVDVKPGASGTSSAAQTPTSSVPQPSTPTTSVGSPSATPAAAPASAPAKSKITTTAAFQAQVQAAAAEAKRKKAAEAAAAAEELATREKEAAAAKKAAEEEEAEKQRLAAEEEARNKREAEEKAEAAAKEAEEKAAAERKEREEREAEAKKAEEKAAADRKEREEHEAKEAKAAVEREAKAAAEAQAAASKAAAEAAPGDNSQKSREGSPRPTAIDLSKAKGSDEGEKKLVPPPLSTRRSVADIERIANEASSMPPTPLDAPPRTPAVPNTPRTPGTPGFGGLPAKPMSAYNVNTPVKLDAEAMEKRKRPGVSPLDLSTATKAASADAPMSAALQSLGSARFIEDISKVSYPAKISSPKPELNESAEPGKFRYDRDFLLQFMGVFKEKPQDLPPLSALGMDSSQAQGSRAPSGRRTSGMGPPAPPGRAGSVGLGLGAGSNFGGKGAAGGMGQFAHPKTSEERFAASSARGQMGNFGGPMGSFNAGARSQPLSRPASGSNAIPSRDMMGSGMPAGGSRSKSGRGRAPNPNAGRGGGPQVNPPEKGGPTIPMDQVAPLAMSENRWQGGRGAAAPKADSPEMVTRKVKALLNKLTLEKFDSISSQILEWANKSTEETDGRTLRQVIALIFEKATDEAAFSEMYARLCRKLMEEVSAEVKDENLTGSDSKPVTGGNLFRKYLINRCQEDFERGWAQRDATLAAAKGKEAEDKAKKASNEAAEADAKEAEERGEKVAAPKEAELLSEEYYAAAKAKRRGLGLVRFIGELYKLSMLTERIMHLCVKKLLHNTTDPEEEEIESLCKLLTTVGSLLDTPKAEAHIDIYFQRMREMKEAPTINSRMAFMLQDVIELRVGGWVPRHDNSAPKTIAEIHEDAAKQKAQSEAENAARAARGGPIQRGGSRRGQARGDFGGPGAQGPDGWNTVPAAPRQSKAGDLTAFGKVTRSDSNRPIGIGPQSVFARKNQKSEDGSNPPSRTNSSANMFSLLNQTDAADPTAAQQNAAAAAAGGNEPQRPKLNLAPRTKPMPGDGKADDAATTKDEAQADEAELSDEEAKRKISNDVKEFIELRDVSEGKMALESLPSSRRGEFVAKIVEVVLNKKQDDVRDVCKLFTAATESDLISEEAFVEGLKDQVAFLDDLAVDIPQAYTFVAMLVNAAGLPQERIESLADTIEGDGLKPPKQKFLEKIESTKSG</sequence>
<feature type="compositionally biased region" description="Basic and acidic residues" evidence="4">
    <location>
        <begin position="90"/>
        <end position="99"/>
    </location>
</feature>
<evidence type="ECO:0000256" key="2">
    <source>
        <dbReference type="ARBA" id="ARBA00022540"/>
    </source>
</evidence>
<comment type="similarity">
    <text evidence="1">Belongs to the eukaryotic initiation factor 4G family.</text>
</comment>
<feature type="compositionally biased region" description="Low complexity" evidence="4">
    <location>
        <begin position="226"/>
        <end position="237"/>
    </location>
</feature>
<dbReference type="Pfam" id="PF02847">
    <property type="entry name" value="MA3"/>
    <property type="match status" value="1"/>
</dbReference>
<feature type="compositionally biased region" description="Pro residues" evidence="4">
    <location>
        <begin position="700"/>
        <end position="711"/>
    </location>
</feature>
<dbReference type="PANTHER" id="PTHR23253">
    <property type="entry name" value="EUKARYOTIC TRANSLATION INITIATION FACTOR 4 GAMMA"/>
    <property type="match status" value="1"/>
</dbReference>
<evidence type="ECO:0000256" key="4">
    <source>
        <dbReference type="SAM" id="MobiDB-lite"/>
    </source>
</evidence>
<feature type="region of interest" description="Disordered" evidence="4">
    <location>
        <begin position="1146"/>
        <end position="1175"/>
    </location>
</feature>
<accession>A0A0P1B772</accession>
<dbReference type="InterPro" id="IPR016024">
    <property type="entry name" value="ARM-type_fold"/>
</dbReference>
<feature type="compositionally biased region" description="Low complexity" evidence="4">
    <location>
        <begin position="170"/>
        <end position="188"/>
    </location>
</feature>
<feature type="compositionally biased region" description="Low complexity" evidence="4">
    <location>
        <begin position="460"/>
        <end position="512"/>
    </location>
</feature>
<feature type="domain" description="MI" evidence="5">
    <location>
        <begin position="1493"/>
        <end position="1614"/>
    </location>
</feature>
<feature type="compositionally biased region" description="Low complexity" evidence="4">
    <location>
        <begin position="959"/>
        <end position="975"/>
    </location>
</feature>
<keyword evidence="3" id="KW-0648">Protein biosynthesis</keyword>
<dbReference type="GO" id="GO:0003729">
    <property type="term" value="F:mRNA binding"/>
    <property type="evidence" value="ECO:0007669"/>
    <property type="project" value="TreeGrafter"/>
</dbReference>
<dbReference type="STRING" id="401625.A0A0P1B772"/>
<feature type="region of interest" description="Disordered" evidence="4">
    <location>
        <begin position="1434"/>
        <end position="1495"/>
    </location>
</feature>
<dbReference type="Pfam" id="PF02854">
    <property type="entry name" value="MIF4G"/>
    <property type="match status" value="1"/>
</dbReference>
<feature type="compositionally biased region" description="Low complexity" evidence="4">
    <location>
        <begin position="627"/>
        <end position="642"/>
    </location>
</feature>
<feature type="compositionally biased region" description="Low complexity" evidence="4">
    <location>
        <begin position="760"/>
        <end position="773"/>
    </location>
</feature>
<dbReference type="Gene3D" id="1.25.40.180">
    <property type="match status" value="2"/>
</dbReference>
<dbReference type="SMART" id="SM00543">
    <property type="entry name" value="MIF4G"/>
    <property type="match status" value="1"/>
</dbReference>
<reference evidence="6 7" key="1">
    <citation type="submission" date="2014-09" db="EMBL/GenBank/DDBJ databases">
        <authorList>
            <person name="Magalhaes I.L.F."/>
            <person name="Oliveira U."/>
            <person name="Santos F.R."/>
            <person name="Vidigal T.H.D.A."/>
            <person name="Brescovit A.D."/>
            <person name="Santos A.J."/>
        </authorList>
    </citation>
    <scope>NUCLEOTIDE SEQUENCE [LARGE SCALE GENOMIC DNA]</scope>
</reference>
<feature type="compositionally biased region" description="Basic and acidic residues" evidence="4">
    <location>
        <begin position="663"/>
        <end position="675"/>
    </location>
</feature>
<feature type="region of interest" description="Disordered" evidence="4">
    <location>
        <begin position="893"/>
        <end position="996"/>
    </location>
</feature>
<evidence type="ECO:0000313" key="7">
    <source>
        <dbReference type="Proteomes" id="UP000054845"/>
    </source>
</evidence>
<dbReference type="GO" id="GO:0003743">
    <property type="term" value="F:translation initiation factor activity"/>
    <property type="evidence" value="ECO:0007669"/>
    <property type="project" value="UniProtKB-KW"/>
</dbReference>
<evidence type="ECO:0000256" key="1">
    <source>
        <dbReference type="ARBA" id="ARBA00005775"/>
    </source>
</evidence>